<gene>
    <name evidence="2" type="ORF">SAMN05444148_0047</name>
</gene>
<feature type="coiled-coil region" evidence="1">
    <location>
        <begin position="257"/>
        <end position="291"/>
    </location>
</feature>
<dbReference type="RefSeq" id="WP_073081417.1">
    <property type="nucleotide sequence ID" value="NZ_FQWS01000001.1"/>
</dbReference>
<dbReference type="AlphaFoldDB" id="A0A1M5JJ50"/>
<organism evidence="2 3">
    <name type="scientific">Winogradskyella jejuensis</name>
    <dbReference type="NCBI Taxonomy" id="1089305"/>
    <lineage>
        <taxon>Bacteria</taxon>
        <taxon>Pseudomonadati</taxon>
        <taxon>Bacteroidota</taxon>
        <taxon>Flavobacteriia</taxon>
        <taxon>Flavobacteriales</taxon>
        <taxon>Flavobacteriaceae</taxon>
        <taxon>Winogradskyella</taxon>
    </lineage>
</organism>
<dbReference type="STRING" id="1089305.SAMN05444148_0047"/>
<protein>
    <recommendedName>
        <fullName evidence="4">Competence protein CoiA-like family protein</fullName>
    </recommendedName>
</protein>
<dbReference type="EMBL" id="FQWS01000001">
    <property type="protein sequence ID" value="SHG40577.1"/>
    <property type="molecule type" value="Genomic_DNA"/>
</dbReference>
<keyword evidence="3" id="KW-1185">Reference proteome</keyword>
<name>A0A1M5JJ50_9FLAO</name>
<proteinExistence type="predicted"/>
<reference evidence="3" key="1">
    <citation type="submission" date="2016-11" db="EMBL/GenBank/DDBJ databases">
        <authorList>
            <person name="Varghese N."/>
            <person name="Submissions S."/>
        </authorList>
    </citation>
    <scope>NUCLEOTIDE SEQUENCE [LARGE SCALE GENOMIC DNA]</scope>
    <source>
        <strain evidence="3">DSM 25330</strain>
    </source>
</reference>
<evidence type="ECO:0008006" key="4">
    <source>
        <dbReference type="Google" id="ProtNLM"/>
    </source>
</evidence>
<evidence type="ECO:0000313" key="2">
    <source>
        <dbReference type="EMBL" id="SHG40577.1"/>
    </source>
</evidence>
<dbReference type="OrthoDB" id="1490774at2"/>
<evidence type="ECO:0000313" key="3">
    <source>
        <dbReference type="Proteomes" id="UP000184522"/>
    </source>
</evidence>
<dbReference type="Proteomes" id="UP000184522">
    <property type="component" value="Unassembled WGS sequence"/>
</dbReference>
<keyword evidence="1" id="KW-0175">Coiled coil</keyword>
<accession>A0A1M5JJ50</accession>
<evidence type="ECO:0000256" key="1">
    <source>
        <dbReference type="SAM" id="Coils"/>
    </source>
</evidence>
<sequence length="306" mass="36777">MSKSYIKYPIAFHKQSEKLINISDVTDANKTDLICLECKENFVAVRKHQTPHFKHKPNSVCKGNVETYIHWVTKEIFKEIKEFELPEIFIDNLTDNQREKLDYEVNNLIKKKVPENLQLKFKKDLKKNISESGIFQIEQIEIEKAYKTSLGNVRIDIVTTINNQELFIEPFFTSQIDDLKKRKVALLEKPTLAINLLSFVHRFDYKYNLENLKNYVISKNSKYWIFNREKKIEKYRLEYLNYVSEEIKKQQNDFKLNNLKLKKITELENKVQQLEEKIRPTQDEIWKARDEIRKIKNDIGIRDYEY</sequence>